<comment type="pathway">
    <text evidence="3 15">Cofactor biosynthesis; FMN biosynthesis; FMN from riboflavin (ATP route): step 1/1.</text>
</comment>
<dbReference type="Pfam" id="PF01687">
    <property type="entry name" value="Flavokinase"/>
    <property type="match status" value="1"/>
</dbReference>
<keyword evidence="12" id="KW-0511">Multifunctional enzyme</keyword>
<comment type="pathway">
    <text evidence="2 15">Cofactor biosynthesis; FAD biosynthesis; FAD from FMN: step 1/1.</text>
</comment>
<dbReference type="PIRSF" id="PIRSF004491">
    <property type="entry name" value="FAD_Synth"/>
    <property type="match status" value="1"/>
</dbReference>
<sequence length="317" mass="36379">MKIYEGLNNLPDIKNAVVTSGTFDGVHLGHQKILNRIKQTANDLNGETVLITFWPHPRLVLYPNEHNLKLLSTFEEKAALLKEFGLDHLVTIPFTKEFSQLSSEQFIQQVLIEKIHTRMLVIGYDHRFGKNREGGFEYLKANVGKYHFQLEEISREDIDQVGISSTKIRNALEMGDIKTANEFLGRAYEINGLVIKGEQIGRSIGFPTANIHIPNDYKLIPCDGAYAVEVKVDDQFFKGMLNIGNRPTLKGIHQTVEVNLFEFSDDLYDKRITVYFKEYLRPEQKFANLDGLKQQLKKDRLKAISIFQNNDPKHKTL</sequence>
<dbReference type="InterPro" id="IPR015865">
    <property type="entry name" value="Riboflavin_kinase_bac/euk"/>
</dbReference>
<dbReference type="InterPro" id="IPR023465">
    <property type="entry name" value="Riboflavin_kinase_dom_sf"/>
</dbReference>
<protein>
    <recommendedName>
        <fullName evidence="15">Riboflavin biosynthesis protein</fullName>
    </recommendedName>
    <domain>
        <recommendedName>
            <fullName evidence="15">Riboflavin kinase</fullName>
            <ecNumber evidence="15">2.7.1.26</ecNumber>
        </recommendedName>
        <alternativeName>
            <fullName evidence="15">Flavokinase</fullName>
        </alternativeName>
    </domain>
    <domain>
        <recommendedName>
            <fullName evidence="15">FMN adenylyltransferase</fullName>
            <ecNumber evidence="15">2.7.7.2</ecNumber>
        </recommendedName>
        <alternativeName>
            <fullName evidence="15">FAD pyrophosphorylase</fullName>
        </alternativeName>
        <alternativeName>
            <fullName evidence="15">FAD synthase</fullName>
        </alternativeName>
    </domain>
</protein>
<keyword evidence="6 15" id="KW-0808">Transferase</keyword>
<dbReference type="NCBIfam" id="NF004162">
    <property type="entry name" value="PRK05627.1-5"/>
    <property type="match status" value="1"/>
</dbReference>
<reference evidence="17 18" key="1">
    <citation type="submission" date="2014-04" db="EMBL/GenBank/DDBJ databases">
        <title>Characterization and application of a salt tolerant electro-active bacterium.</title>
        <authorList>
            <person name="Yang L."/>
            <person name="Wei S."/>
            <person name="Tay Q.X.M."/>
        </authorList>
    </citation>
    <scope>NUCLEOTIDE SEQUENCE [LARGE SCALE GENOMIC DNA]</scope>
    <source>
        <strain evidence="17 18">LY1</strain>
    </source>
</reference>
<dbReference type="CDD" id="cd02064">
    <property type="entry name" value="FAD_synthetase_N"/>
    <property type="match status" value="1"/>
</dbReference>
<evidence type="ECO:0000256" key="10">
    <source>
        <dbReference type="ARBA" id="ARBA00022827"/>
    </source>
</evidence>
<dbReference type="InterPro" id="IPR002606">
    <property type="entry name" value="Riboflavin_kinase_bac"/>
</dbReference>
<dbReference type="UniPathway" id="UPA00276">
    <property type="reaction ID" value="UER00406"/>
</dbReference>
<dbReference type="InterPro" id="IPR004821">
    <property type="entry name" value="Cyt_trans-like"/>
</dbReference>
<dbReference type="Gene3D" id="3.40.50.620">
    <property type="entry name" value="HUPs"/>
    <property type="match status" value="1"/>
</dbReference>
<feature type="domain" description="Riboflavin kinase" evidence="16">
    <location>
        <begin position="183"/>
        <end position="308"/>
    </location>
</feature>
<dbReference type="PANTHER" id="PTHR22749">
    <property type="entry name" value="RIBOFLAVIN KINASE/FMN ADENYLYLTRANSFERASE"/>
    <property type="match status" value="1"/>
</dbReference>
<evidence type="ECO:0000256" key="3">
    <source>
        <dbReference type="ARBA" id="ARBA00005201"/>
    </source>
</evidence>
<evidence type="ECO:0000256" key="7">
    <source>
        <dbReference type="ARBA" id="ARBA00022695"/>
    </source>
</evidence>
<dbReference type="InterPro" id="IPR015864">
    <property type="entry name" value="FAD_synthase"/>
</dbReference>
<evidence type="ECO:0000256" key="9">
    <source>
        <dbReference type="ARBA" id="ARBA00022777"/>
    </source>
</evidence>
<evidence type="ECO:0000256" key="6">
    <source>
        <dbReference type="ARBA" id="ARBA00022679"/>
    </source>
</evidence>
<dbReference type="GO" id="GO:0009398">
    <property type="term" value="P:FMN biosynthetic process"/>
    <property type="evidence" value="ECO:0007669"/>
    <property type="project" value="UniProtKB-UniRule"/>
</dbReference>
<dbReference type="EC" id="2.7.1.26" evidence="15"/>
<keyword evidence="5 15" id="KW-0288">FMN</keyword>
<organism evidence="17 18">
    <name type="scientific">Anditalea andensis</name>
    <dbReference type="NCBI Taxonomy" id="1048983"/>
    <lineage>
        <taxon>Bacteria</taxon>
        <taxon>Pseudomonadati</taxon>
        <taxon>Bacteroidota</taxon>
        <taxon>Cytophagia</taxon>
        <taxon>Cytophagales</taxon>
        <taxon>Cytophagaceae</taxon>
        <taxon>Anditalea</taxon>
    </lineage>
</organism>
<dbReference type="EMBL" id="JMIH01000016">
    <property type="protein sequence ID" value="KEO74199.1"/>
    <property type="molecule type" value="Genomic_DNA"/>
</dbReference>
<dbReference type="eggNOG" id="COG0196">
    <property type="taxonomic scope" value="Bacteria"/>
</dbReference>
<dbReference type="UniPathway" id="UPA00277">
    <property type="reaction ID" value="UER00407"/>
</dbReference>
<dbReference type="AlphaFoldDB" id="A0A074KZ62"/>
<keyword evidence="9 15" id="KW-0418">Kinase</keyword>
<comment type="similarity">
    <text evidence="15">Belongs to the ribF family.</text>
</comment>
<evidence type="ECO:0000313" key="18">
    <source>
        <dbReference type="Proteomes" id="UP000027821"/>
    </source>
</evidence>
<dbReference type="SUPFAM" id="SSF82114">
    <property type="entry name" value="Riboflavin kinase-like"/>
    <property type="match status" value="1"/>
</dbReference>
<evidence type="ECO:0000256" key="8">
    <source>
        <dbReference type="ARBA" id="ARBA00022741"/>
    </source>
</evidence>
<dbReference type="PANTHER" id="PTHR22749:SF6">
    <property type="entry name" value="RIBOFLAVIN KINASE"/>
    <property type="match status" value="1"/>
</dbReference>
<dbReference type="GO" id="GO:0003919">
    <property type="term" value="F:FMN adenylyltransferase activity"/>
    <property type="evidence" value="ECO:0007669"/>
    <property type="project" value="UniProtKB-UniRule"/>
</dbReference>
<dbReference type="FunFam" id="3.40.50.620:FF:000021">
    <property type="entry name" value="Riboflavin biosynthesis protein"/>
    <property type="match status" value="1"/>
</dbReference>
<dbReference type="InterPro" id="IPR023468">
    <property type="entry name" value="Riboflavin_kinase"/>
</dbReference>
<keyword evidence="18" id="KW-1185">Reference proteome</keyword>
<dbReference type="STRING" id="1048983.EL17_08665"/>
<dbReference type="GO" id="GO:0006747">
    <property type="term" value="P:FAD biosynthetic process"/>
    <property type="evidence" value="ECO:0007669"/>
    <property type="project" value="UniProtKB-UniRule"/>
</dbReference>
<proteinExistence type="inferred from homology"/>
<comment type="catalytic activity">
    <reaction evidence="14 15">
        <text>FMN + ATP + H(+) = FAD + diphosphate</text>
        <dbReference type="Rhea" id="RHEA:17237"/>
        <dbReference type="ChEBI" id="CHEBI:15378"/>
        <dbReference type="ChEBI" id="CHEBI:30616"/>
        <dbReference type="ChEBI" id="CHEBI:33019"/>
        <dbReference type="ChEBI" id="CHEBI:57692"/>
        <dbReference type="ChEBI" id="CHEBI:58210"/>
        <dbReference type="EC" id="2.7.7.2"/>
    </reaction>
</comment>
<comment type="caution">
    <text evidence="17">The sequence shown here is derived from an EMBL/GenBank/DDBJ whole genome shotgun (WGS) entry which is preliminary data.</text>
</comment>
<dbReference type="Proteomes" id="UP000027821">
    <property type="component" value="Unassembled WGS sequence"/>
</dbReference>
<evidence type="ECO:0000256" key="15">
    <source>
        <dbReference type="PIRNR" id="PIRNR004491"/>
    </source>
</evidence>
<evidence type="ECO:0000256" key="4">
    <source>
        <dbReference type="ARBA" id="ARBA00022630"/>
    </source>
</evidence>
<keyword evidence="10 15" id="KW-0274">FAD</keyword>
<keyword evidence="7 15" id="KW-0548">Nucleotidyltransferase</keyword>
<name>A0A074KZ62_9BACT</name>
<evidence type="ECO:0000256" key="1">
    <source>
        <dbReference type="ARBA" id="ARBA00002121"/>
    </source>
</evidence>
<keyword evidence="4 15" id="KW-0285">Flavoprotein</keyword>
<evidence type="ECO:0000259" key="16">
    <source>
        <dbReference type="SMART" id="SM00904"/>
    </source>
</evidence>
<dbReference type="NCBIfam" id="TIGR00125">
    <property type="entry name" value="cyt_tran_rel"/>
    <property type="match status" value="1"/>
</dbReference>
<dbReference type="Pfam" id="PF06574">
    <property type="entry name" value="FAD_syn"/>
    <property type="match status" value="1"/>
</dbReference>
<dbReference type="NCBIfam" id="NF004160">
    <property type="entry name" value="PRK05627.1-3"/>
    <property type="match status" value="1"/>
</dbReference>
<keyword evidence="11 15" id="KW-0067">ATP-binding</keyword>
<evidence type="ECO:0000256" key="14">
    <source>
        <dbReference type="ARBA" id="ARBA00049494"/>
    </source>
</evidence>
<evidence type="ECO:0000256" key="13">
    <source>
        <dbReference type="ARBA" id="ARBA00047880"/>
    </source>
</evidence>
<evidence type="ECO:0000256" key="2">
    <source>
        <dbReference type="ARBA" id="ARBA00004726"/>
    </source>
</evidence>
<accession>A0A074KZ62</accession>
<dbReference type="GO" id="GO:0009231">
    <property type="term" value="P:riboflavin biosynthetic process"/>
    <property type="evidence" value="ECO:0007669"/>
    <property type="project" value="InterPro"/>
</dbReference>
<evidence type="ECO:0000256" key="5">
    <source>
        <dbReference type="ARBA" id="ARBA00022643"/>
    </source>
</evidence>
<keyword evidence="8 15" id="KW-0547">Nucleotide-binding</keyword>
<dbReference type="GO" id="GO:0008531">
    <property type="term" value="F:riboflavin kinase activity"/>
    <property type="evidence" value="ECO:0007669"/>
    <property type="project" value="UniProtKB-UniRule"/>
</dbReference>
<evidence type="ECO:0000313" key="17">
    <source>
        <dbReference type="EMBL" id="KEO74199.1"/>
    </source>
</evidence>
<dbReference type="SMART" id="SM00904">
    <property type="entry name" value="Flavokinase"/>
    <property type="match status" value="1"/>
</dbReference>
<evidence type="ECO:0000256" key="11">
    <source>
        <dbReference type="ARBA" id="ARBA00022840"/>
    </source>
</evidence>
<dbReference type="GO" id="GO:0005524">
    <property type="term" value="F:ATP binding"/>
    <property type="evidence" value="ECO:0007669"/>
    <property type="project" value="UniProtKB-UniRule"/>
</dbReference>
<dbReference type="OrthoDB" id="9803667at2"/>
<dbReference type="InterPro" id="IPR014729">
    <property type="entry name" value="Rossmann-like_a/b/a_fold"/>
</dbReference>
<dbReference type="NCBIfam" id="TIGR00083">
    <property type="entry name" value="ribF"/>
    <property type="match status" value="1"/>
</dbReference>
<dbReference type="Gene3D" id="2.40.30.30">
    <property type="entry name" value="Riboflavin kinase-like"/>
    <property type="match status" value="1"/>
</dbReference>
<comment type="catalytic activity">
    <reaction evidence="13 15">
        <text>riboflavin + ATP = FMN + ADP + H(+)</text>
        <dbReference type="Rhea" id="RHEA:14357"/>
        <dbReference type="ChEBI" id="CHEBI:15378"/>
        <dbReference type="ChEBI" id="CHEBI:30616"/>
        <dbReference type="ChEBI" id="CHEBI:57986"/>
        <dbReference type="ChEBI" id="CHEBI:58210"/>
        <dbReference type="ChEBI" id="CHEBI:456216"/>
        <dbReference type="EC" id="2.7.1.26"/>
    </reaction>
</comment>
<dbReference type="SUPFAM" id="SSF52374">
    <property type="entry name" value="Nucleotidylyl transferase"/>
    <property type="match status" value="1"/>
</dbReference>
<comment type="function">
    <text evidence="1">Catalyzes the phosphorylation of riboflavin to FMN followed by the adenylation of FMN to FAD.</text>
</comment>
<gene>
    <name evidence="17" type="ORF">EL17_08665</name>
</gene>
<dbReference type="EC" id="2.7.7.2" evidence="15"/>
<dbReference type="RefSeq" id="WP_035073107.1">
    <property type="nucleotide sequence ID" value="NZ_JMIH01000016.1"/>
</dbReference>
<evidence type="ECO:0000256" key="12">
    <source>
        <dbReference type="ARBA" id="ARBA00023268"/>
    </source>
</evidence>